<dbReference type="EMBL" id="JAFNEN010000007">
    <property type="protein sequence ID" value="KAG8201214.1"/>
    <property type="molecule type" value="Genomic_DNA"/>
</dbReference>
<evidence type="ECO:0000313" key="2">
    <source>
        <dbReference type="EMBL" id="KAG8201214.1"/>
    </source>
</evidence>
<reference evidence="2 3" key="1">
    <citation type="journal article" date="2022" name="Nat. Ecol. Evol.">
        <title>A masculinizing supergene underlies an exaggerated male reproductive morph in a spider.</title>
        <authorList>
            <person name="Hendrickx F."/>
            <person name="De Corte Z."/>
            <person name="Sonet G."/>
            <person name="Van Belleghem S.M."/>
            <person name="Kostlbacher S."/>
            <person name="Vangestel C."/>
        </authorList>
    </citation>
    <scope>NUCLEOTIDE SEQUENCE [LARGE SCALE GENOMIC DNA]</scope>
    <source>
        <strain evidence="2">W744_W776</strain>
    </source>
</reference>
<name>A0AAV6VX62_9ARAC</name>
<comment type="caution">
    <text evidence="2">The sequence shown here is derived from an EMBL/GenBank/DDBJ whole genome shotgun (WGS) entry which is preliminary data.</text>
</comment>
<feature type="region of interest" description="Disordered" evidence="1">
    <location>
        <begin position="36"/>
        <end position="57"/>
    </location>
</feature>
<accession>A0AAV6VX62</accession>
<evidence type="ECO:0000313" key="3">
    <source>
        <dbReference type="Proteomes" id="UP000827092"/>
    </source>
</evidence>
<dbReference type="Proteomes" id="UP000827092">
    <property type="component" value="Unassembled WGS sequence"/>
</dbReference>
<feature type="compositionally biased region" description="Basic and acidic residues" evidence="1">
    <location>
        <begin position="44"/>
        <end position="57"/>
    </location>
</feature>
<evidence type="ECO:0000256" key="1">
    <source>
        <dbReference type="SAM" id="MobiDB-lite"/>
    </source>
</evidence>
<proteinExistence type="predicted"/>
<dbReference type="AlphaFoldDB" id="A0AAV6VX62"/>
<gene>
    <name evidence="2" type="ORF">JTE90_019853</name>
</gene>
<protein>
    <submittedName>
        <fullName evidence="2">Uncharacterized protein</fullName>
    </submittedName>
</protein>
<sequence>MSKQASNQKSVGGYKTIKDECVGSLENERNFQENINNPALELLTKPEKRSESSELRARAPSLITSARGEDKSICFVGEFIYSPQIASEFRYGRWSLRGCFHCRAAMAWGEEGLQGVGIVWESTGEKWTLDGGQ</sequence>
<organism evidence="2 3">
    <name type="scientific">Oedothorax gibbosus</name>
    <dbReference type="NCBI Taxonomy" id="931172"/>
    <lineage>
        <taxon>Eukaryota</taxon>
        <taxon>Metazoa</taxon>
        <taxon>Ecdysozoa</taxon>
        <taxon>Arthropoda</taxon>
        <taxon>Chelicerata</taxon>
        <taxon>Arachnida</taxon>
        <taxon>Araneae</taxon>
        <taxon>Araneomorphae</taxon>
        <taxon>Entelegynae</taxon>
        <taxon>Araneoidea</taxon>
        <taxon>Linyphiidae</taxon>
        <taxon>Erigoninae</taxon>
        <taxon>Oedothorax</taxon>
    </lineage>
</organism>
<keyword evidence="3" id="KW-1185">Reference proteome</keyword>